<organism evidence="1 2">
    <name type="scientific">Apodospora peruviana</name>
    <dbReference type="NCBI Taxonomy" id="516989"/>
    <lineage>
        <taxon>Eukaryota</taxon>
        <taxon>Fungi</taxon>
        <taxon>Dikarya</taxon>
        <taxon>Ascomycota</taxon>
        <taxon>Pezizomycotina</taxon>
        <taxon>Sordariomycetes</taxon>
        <taxon>Sordariomycetidae</taxon>
        <taxon>Sordariales</taxon>
        <taxon>Lasiosphaeriaceae</taxon>
        <taxon>Apodospora</taxon>
    </lineage>
</organism>
<proteinExistence type="predicted"/>
<dbReference type="AlphaFoldDB" id="A0AAE0HZX8"/>
<protein>
    <submittedName>
        <fullName evidence="1">Uncharacterized protein</fullName>
    </submittedName>
</protein>
<reference evidence="1" key="1">
    <citation type="journal article" date="2023" name="Mol. Phylogenet. Evol.">
        <title>Genome-scale phylogeny and comparative genomics of the fungal order Sordariales.</title>
        <authorList>
            <person name="Hensen N."/>
            <person name="Bonometti L."/>
            <person name="Westerberg I."/>
            <person name="Brannstrom I.O."/>
            <person name="Guillou S."/>
            <person name="Cros-Aarteil S."/>
            <person name="Calhoun S."/>
            <person name="Haridas S."/>
            <person name="Kuo A."/>
            <person name="Mondo S."/>
            <person name="Pangilinan J."/>
            <person name="Riley R."/>
            <person name="LaButti K."/>
            <person name="Andreopoulos B."/>
            <person name="Lipzen A."/>
            <person name="Chen C."/>
            <person name="Yan M."/>
            <person name="Daum C."/>
            <person name="Ng V."/>
            <person name="Clum A."/>
            <person name="Steindorff A."/>
            <person name="Ohm R.A."/>
            <person name="Martin F."/>
            <person name="Silar P."/>
            <person name="Natvig D.O."/>
            <person name="Lalanne C."/>
            <person name="Gautier V."/>
            <person name="Ament-Velasquez S.L."/>
            <person name="Kruys A."/>
            <person name="Hutchinson M.I."/>
            <person name="Powell A.J."/>
            <person name="Barry K."/>
            <person name="Miller A.N."/>
            <person name="Grigoriev I.V."/>
            <person name="Debuchy R."/>
            <person name="Gladieux P."/>
            <person name="Hiltunen Thoren M."/>
            <person name="Johannesson H."/>
        </authorList>
    </citation>
    <scope>NUCLEOTIDE SEQUENCE</scope>
    <source>
        <strain evidence="1">CBS 118394</strain>
    </source>
</reference>
<dbReference type="Proteomes" id="UP001283341">
    <property type="component" value="Unassembled WGS sequence"/>
</dbReference>
<evidence type="ECO:0000313" key="2">
    <source>
        <dbReference type="Proteomes" id="UP001283341"/>
    </source>
</evidence>
<gene>
    <name evidence="1" type="ORF">B0H66DRAFT_624820</name>
</gene>
<name>A0AAE0HZX8_9PEZI</name>
<sequence>MDMSTSFDYDSMSTNRSYSRTEIDSVKTTILLLERLDDILIDMAREAIPQNLETTREGYQQSRFGDAEVRQYLASLPGSAATWVNLNRSILRHLAESRGSRREEWELWLSGAESAGTATWQEAINARPIYFSTTPGGAAAINGLIERLRFTDGLLNPIHSSLFGQDAEKRTQFSSELEDTLQVSTIRERMMGHY</sequence>
<keyword evidence="2" id="KW-1185">Reference proteome</keyword>
<accession>A0AAE0HZX8</accession>
<dbReference type="EMBL" id="JAUEDM010000005">
    <property type="protein sequence ID" value="KAK3315998.1"/>
    <property type="molecule type" value="Genomic_DNA"/>
</dbReference>
<comment type="caution">
    <text evidence="1">The sequence shown here is derived from an EMBL/GenBank/DDBJ whole genome shotgun (WGS) entry which is preliminary data.</text>
</comment>
<evidence type="ECO:0000313" key="1">
    <source>
        <dbReference type="EMBL" id="KAK3315998.1"/>
    </source>
</evidence>
<reference evidence="1" key="2">
    <citation type="submission" date="2023-06" db="EMBL/GenBank/DDBJ databases">
        <authorList>
            <consortium name="Lawrence Berkeley National Laboratory"/>
            <person name="Haridas S."/>
            <person name="Hensen N."/>
            <person name="Bonometti L."/>
            <person name="Westerberg I."/>
            <person name="Brannstrom I.O."/>
            <person name="Guillou S."/>
            <person name="Cros-Aarteil S."/>
            <person name="Calhoun S."/>
            <person name="Kuo A."/>
            <person name="Mondo S."/>
            <person name="Pangilinan J."/>
            <person name="Riley R."/>
            <person name="Labutti K."/>
            <person name="Andreopoulos B."/>
            <person name="Lipzen A."/>
            <person name="Chen C."/>
            <person name="Yanf M."/>
            <person name="Daum C."/>
            <person name="Ng V."/>
            <person name="Clum A."/>
            <person name="Steindorff A."/>
            <person name="Ohm R."/>
            <person name="Martin F."/>
            <person name="Silar P."/>
            <person name="Natvig D."/>
            <person name="Lalanne C."/>
            <person name="Gautier V."/>
            <person name="Ament-Velasquez S.L."/>
            <person name="Kruys A."/>
            <person name="Hutchinson M.I."/>
            <person name="Powell A.J."/>
            <person name="Barry K."/>
            <person name="Miller A.N."/>
            <person name="Grigoriev I.V."/>
            <person name="Debuchy R."/>
            <person name="Gladieux P."/>
            <person name="Thoren M.H."/>
            <person name="Johannesson H."/>
        </authorList>
    </citation>
    <scope>NUCLEOTIDE SEQUENCE</scope>
    <source>
        <strain evidence="1">CBS 118394</strain>
    </source>
</reference>